<organism evidence="1 2">
    <name type="scientific">Aspergillus pseudonomiae</name>
    <dbReference type="NCBI Taxonomy" id="1506151"/>
    <lineage>
        <taxon>Eukaryota</taxon>
        <taxon>Fungi</taxon>
        <taxon>Dikarya</taxon>
        <taxon>Ascomycota</taxon>
        <taxon>Pezizomycotina</taxon>
        <taxon>Eurotiomycetes</taxon>
        <taxon>Eurotiomycetidae</taxon>
        <taxon>Eurotiales</taxon>
        <taxon>Aspergillaceae</taxon>
        <taxon>Aspergillus</taxon>
        <taxon>Aspergillus subgen. Circumdati</taxon>
    </lineage>
</organism>
<proteinExistence type="predicted"/>
<gene>
    <name evidence="1" type="ORF">BDV37DRAFT_275758</name>
</gene>
<accession>A0A5N7CXB1</accession>
<dbReference type="Proteomes" id="UP000325579">
    <property type="component" value="Unassembled WGS sequence"/>
</dbReference>
<dbReference type="GeneID" id="43670136"/>
<keyword evidence="2" id="KW-1185">Reference proteome</keyword>
<sequence length="384" mass="44254">MSSVTSTSQASVSEARILVQGLTRQGTPEDEVQQKLDKTIRTIKTYLSSRHRESHFDLPLDHELIHSRQITQLLDNAGARYYFEEDYLFIYAMTSCIHEALGTFGSWSFQRLQNEILTPEEARGLRLGTPSLYLDGKIKEKGTKYQALRKSPDLSFLFSDLRTYRRYRTVIFESAFSETYDDLILDMKQWLLHGRGQVQLVILADFNEDKKQLRNHQKTNAFRTRAAKILKDFGNPLGQSKHSAILSLAARNDVHQDRATEIPSTPAKELDYDIVDVVKVEDWIGPITADLEFWVLKDSKPYRRGRARVFPELTGGLPPIYAGDVIPLRCHDSFPNFDASRKFYLDLEEFRCHLVEGIRDDAVDRAYQFACPNSRDEKDGDYQE</sequence>
<dbReference type="RefSeq" id="XP_031936139.1">
    <property type="nucleotide sequence ID" value="XM_032085445.1"/>
</dbReference>
<dbReference type="EMBL" id="ML736847">
    <property type="protein sequence ID" value="KAE8398820.1"/>
    <property type="molecule type" value="Genomic_DNA"/>
</dbReference>
<dbReference type="OrthoDB" id="5418367at2759"/>
<evidence type="ECO:0000313" key="1">
    <source>
        <dbReference type="EMBL" id="KAE8398820.1"/>
    </source>
</evidence>
<reference evidence="1 2" key="1">
    <citation type="submission" date="2019-04" db="EMBL/GenBank/DDBJ databases">
        <authorList>
            <consortium name="DOE Joint Genome Institute"/>
            <person name="Mondo S."/>
            <person name="Kjaerbolling I."/>
            <person name="Vesth T."/>
            <person name="Frisvad J.C."/>
            <person name="Nybo J.L."/>
            <person name="Theobald S."/>
            <person name="Kildgaard S."/>
            <person name="Isbrandt T."/>
            <person name="Kuo A."/>
            <person name="Sato A."/>
            <person name="Lyhne E.K."/>
            <person name="Kogle M.E."/>
            <person name="Wiebenga A."/>
            <person name="Kun R.S."/>
            <person name="Lubbers R.J."/>
            <person name="Makela M.R."/>
            <person name="Barry K."/>
            <person name="Chovatia M."/>
            <person name="Clum A."/>
            <person name="Daum C."/>
            <person name="Haridas S."/>
            <person name="He G."/>
            <person name="LaButti K."/>
            <person name="Lipzen A."/>
            <person name="Riley R."/>
            <person name="Salamov A."/>
            <person name="Simmons B.A."/>
            <person name="Magnuson J.K."/>
            <person name="Henrissat B."/>
            <person name="Mortensen U.H."/>
            <person name="Larsen T.O."/>
            <person name="Devries R.P."/>
            <person name="Grigoriev I.V."/>
            <person name="Machida M."/>
            <person name="Baker S.E."/>
            <person name="Andersen M.R."/>
            <person name="Cantor M.N."/>
            <person name="Hua S.X."/>
        </authorList>
    </citation>
    <scope>NUCLEOTIDE SEQUENCE [LARGE SCALE GENOMIC DNA]</scope>
    <source>
        <strain evidence="1 2">CBS 119388</strain>
    </source>
</reference>
<protein>
    <submittedName>
        <fullName evidence="1">Uncharacterized protein</fullName>
    </submittedName>
</protein>
<name>A0A5N7CXB1_9EURO</name>
<evidence type="ECO:0000313" key="2">
    <source>
        <dbReference type="Proteomes" id="UP000325579"/>
    </source>
</evidence>
<dbReference type="AlphaFoldDB" id="A0A5N7CXB1"/>